<evidence type="ECO:0000313" key="6">
    <source>
        <dbReference type="EMBL" id="PWN39288.1"/>
    </source>
</evidence>
<dbReference type="InterPro" id="IPR011990">
    <property type="entry name" value="TPR-like_helical_dom_sf"/>
</dbReference>
<gene>
    <name evidence="6" type="ORF">IE81DRAFT_35031</name>
</gene>
<dbReference type="PANTHER" id="PTHR22904:SF523">
    <property type="entry name" value="STRESS-INDUCED-PHOSPHOPROTEIN 1"/>
    <property type="match status" value="1"/>
</dbReference>
<dbReference type="Pfam" id="PF13424">
    <property type="entry name" value="TPR_12"/>
    <property type="match status" value="1"/>
</dbReference>
<dbReference type="InterPro" id="IPR041243">
    <property type="entry name" value="STI1/HOP_DP"/>
</dbReference>
<protein>
    <recommendedName>
        <fullName evidence="5">STI1/HOP DP domain-containing protein</fullName>
    </recommendedName>
</protein>
<dbReference type="Proteomes" id="UP000245783">
    <property type="component" value="Unassembled WGS sequence"/>
</dbReference>
<evidence type="ECO:0000256" key="2">
    <source>
        <dbReference type="ARBA" id="ARBA00022803"/>
    </source>
</evidence>
<evidence type="ECO:0000256" key="3">
    <source>
        <dbReference type="PROSITE-ProRule" id="PRU00339"/>
    </source>
</evidence>
<evidence type="ECO:0000259" key="5">
    <source>
        <dbReference type="Pfam" id="PF17830"/>
    </source>
</evidence>
<name>A0A316VQE6_9BASI</name>
<evidence type="ECO:0000256" key="1">
    <source>
        <dbReference type="ARBA" id="ARBA00022737"/>
    </source>
</evidence>
<keyword evidence="1" id="KW-0677">Repeat</keyword>
<dbReference type="SMART" id="SM00028">
    <property type="entry name" value="TPR"/>
    <property type="match status" value="2"/>
</dbReference>
<dbReference type="EMBL" id="KZ819479">
    <property type="protein sequence ID" value="PWN39288.1"/>
    <property type="molecule type" value="Genomic_DNA"/>
</dbReference>
<evidence type="ECO:0000313" key="7">
    <source>
        <dbReference type="Proteomes" id="UP000245783"/>
    </source>
</evidence>
<sequence>MFRDAKLFEKLEANESTKRMLADPSFVSKLKELQSGRGSPQDAFSDSRMVEVMGVLMGIDLKAFQRPEGSNEGPEELQRRRDREEAEQEAQRENEKRRATKAAQDKKIAEEEAAAAAAAAAAPIDSEEAKAKKAADEAKARGSALYLKRQFVDAIAEFKQAWELHKDVSYLTNLAACQYEKASYDEAIATCQEAIEASREYKTDYKLIAKAYTRIGNSYLKKEDLQNAIKFFEKSLTEHRTADTLAKLQSTEKLLKEKEKQAYIDPSKAEEERARGNELFKKGDFAGSVAAYVSWRWRGRLSFSLSDSHPASTPCTADPHISLWRSPFSDRIDQAKPLGFARVHQQSLFLPSLDGLSGSSQGRRQRAISRAQLRQGAPAQSVGSTGHEAVQQGARRGFQSIRV</sequence>
<keyword evidence="7" id="KW-1185">Reference proteome</keyword>
<dbReference type="InParanoid" id="A0A316VQE6"/>
<dbReference type="FunFam" id="1.25.40.10:FF:000010">
    <property type="entry name" value="Stress-induced phosphoprotein 1"/>
    <property type="match status" value="1"/>
</dbReference>
<dbReference type="AlphaFoldDB" id="A0A316VQE6"/>
<dbReference type="PANTHER" id="PTHR22904">
    <property type="entry name" value="TPR REPEAT CONTAINING PROTEIN"/>
    <property type="match status" value="1"/>
</dbReference>
<feature type="compositionally biased region" description="Basic and acidic residues" evidence="4">
    <location>
        <begin position="76"/>
        <end position="110"/>
    </location>
</feature>
<dbReference type="OrthoDB" id="2423701at2759"/>
<dbReference type="GeneID" id="37038383"/>
<feature type="region of interest" description="Disordered" evidence="4">
    <location>
        <begin position="354"/>
        <end position="403"/>
    </location>
</feature>
<proteinExistence type="predicted"/>
<organism evidence="6 7">
    <name type="scientific">Ceraceosorus guamensis</name>
    <dbReference type="NCBI Taxonomy" id="1522189"/>
    <lineage>
        <taxon>Eukaryota</taxon>
        <taxon>Fungi</taxon>
        <taxon>Dikarya</taxon>
        <taxon>Basidiomycota</taxon>
        <taxon>Ustilaginomycotina</taxon>
        <taxon>Exobasidiomycetes</taxon>
        <taxon>Ceraceosorales</taxon>
        <taxon>Ceraceosoraceae</taxon>
        <taxon>Ceraceosorus</taxon>
    </lineage>
</organism>
<dbReference type="RefSeq" id="XP_025366448.1">
    <property type="nucleotide sequence ID" value="XM_025516513.1"/>
</dbReference>
<dbReference type="Gene3D" id="1.10.260.100">
    <property type="match status" value="1"/>
</dbReference>
<accession>A0A316VQE6</accession>
<keyword evidence="2 3" id="KW-0802">TPR repeat</keyword>
<dbReference type="PROSITE" id="PS50005">
    <property type="entry name" value="TPR"/>
    <property type="match status" value="1"/>
</dbReference>
<dbReference type="SUPFAM" id="SSF48452">
    <property type="entry name" value="TPR-like"/>
    <property type="match status" value="1"/>
</dbReference>
<evidence type="ECO:0000256" key="4">
    <source>
        <dbReference type="SAM" id="MobiDB-lite"/>
    </source>
</evidence>
<dbReference type="GO" id="GO:0051879">
    <property type="term" value="F:Hsp90 protein binding"/>
    <property type="evidence" value="ECO:0007669"/>
    <property type="project" value="TreeGrafter"/>
</dbReference>
<feature type="domain" description="STI1/HOP DP" evidence="5">
    <location>
        <begin position="5"/>
        <end position="58"/>
    </location>
</feature>
<feature type="region of interest" description="Disordered" evidence="4">
    <location>
        <begin position="63"/>
        <end position="110"/>
    </location>
</feature>
<feature type="repeat" description="TPR" evidence="3">
    <location>
        <begin position="209"/>
        <end position="242"/>
    </location>
</feature>
<reference evidence="6 7" key="1">
    <citation type="journal article" date="2018" name="Mol. Biol. Evol.">
        <title>Broad Genomic Sampling Reveals a Smut Pathogenic Ancestry of the Fungal Clade Ustilaginomycotina.</title>
        <authorList>
            <person name="Kijpornyongpan T."/>
            <person name="Mondo S.J."/>
            <person name="Barry K."/>
            <person name="Sandor L."/>
            <person name="Lee J."/>
            <person name="Lipzen A."/>
            <person name="Pangilinan J."/>
            <person name="LaButti K."/>
            <person name="Hainaut M."/>
            <person name="Henrissat B."/>
            <person name="Grigoriev I.V."/>
            <person name="Spatafora J.W."/>
            <person name="Aime M.C."/>
        </authorList>
    </citation>
    <scope>NUCLEOTIDE SEQUENCE [LARGE SCALE GENOMIC DNA]</scope>
    <source>
        <strain evidence="6 7">MCA 4658</strain>
    </source>
</reference>
<dbReference type="Gene3D" id="1.25.40.10">
    <property type="entry name" value="Tetratricopeptide repeat domain"/>
    <property type="match status" value="1"/>
</dbReference>
<dbReference type="InterPro" id="IPR019734">
    <property type="entry name" value="TPR_rpt"/>
</dbReference>
<dbReference type="Pfam" id="PF17830">
    <property type="entry name" value="STI1-HOP_DP"/>
    <property type="match status" value="1"/>
</dbReference>
<dbReference type="STRING" id="1522189.A0A316VQE6"/>